<dbReference type="PROSITE" id="PS50011">
    <property type="entry name" value="PROTEIN_KINASE_DOM"/>
    <property type="match status" value="1"/>
</dbReference>
<dbReference type="CDD" id="cd01949">
    <property type="entry name" value="GGDEF"/>
    <property type="match status" value="1"/>
</dbReference>
<dbReference type="Pfam" id="PF00990">
    <property type="entry name" value="GGDEF"/>
    <property type="match status" value="1"/>
</dbReference>
<dbReference type="SUPFAM" id="SSF52540">
    <property type="entry name" value="P-loop containing nucleoside triphosphate hydrolases"/>
    <property type="match status" value="1"/>
</dbReference>
<sequence>MELSGLEVGDELGRGASTTVHRAVRQGQPYALKRPAKAAPDMIAGFRREAALLACVDDAAVTRVHAVGLLDGVPALVLEYIPGGPLADQLAAGPLGPERAVEIAAQLARGLAAAHRVGLVHRDVKPGNIILVPGRPARLIDFGLALLGPEGEEGEDRAVGTFLYASPEQSGMLKRPVDGRSDLYSLGVVLFECLTGRLPFEAGDVGELLRMHLVAPVPDLAATDGVPPELAAVVSRLLAKDPDDRYPDAAALLADLRRCPGGEAAELPVAGRWPLCGRDAEREALAARWERARAGHGGVVMIRGASGSGRSRLAEEATVPAAGFPVLRAAGQPDAAGPLAALRAAVDGYLQSLRWLPAPERAAAEGQLRAAAAASGAALLSRLSPRLAELIGDTGGGEEAGIAAVVAFLGDLARRSGGLLLLLDDAEWLDAGTREVLARLTPELPSLPLLVVLTGQDGRHAQADLVLTCSPLAREAVDELVASRLPGATVTAELTRHVADRTGGSPMAVVAYLWRLIDAGLLSPLWGVWRLDEAGAAELPAADDVRALLASRLDGLPDAGREVLVLAALAGPRFRTETLPGEPERVVAAVADAVERRIVQAEGGGWYAFMHPLLRDALLAGLPVRELHAALAAKRESLPERLRDPGHEYALARHHREAGDLVPQARRRASALAAGLRALEDLAADEAIGYLEDAAPGLPEALHPLAVAYLRAGRFTDCGATIARALAAETGRDARVRLLITEVELHHTVWADDKALEAAGRALAELGRPLPRVAPTLAIAAAGALVRRTPWGHGSARGRRREELALLAAVLDAGGFAAAVGLRLREAGMLAMRAVYAVNRLGAGPEYVRIYGLLGYVAYVVGLPGTAARCLDRAARVASALHDPALVAYVEWLRGCGLLFGARDDGSAWMASIARHRRWYGPAQLLPGHATLGLRLLLRGYVQEARAEYERGLAVLADPATANGTSFSMLGVMIPAMEGRPGEAAKALAALRATDSYSPVQRANILVAAACAAVEEGEFGPAFDALIGEFKALGLRDRDLMTQHKLIYTFQSHGRMAQMRLDPGPARLAAARAAVADLRRVRKYSPILESGYLIGEAALAVFEGDNARAIDWCDKAERVARTADAPLIHFEVARFRARAFRALGQDNEAERQARHAMALATQYGWDQRRRQARAEFGVERGGTARVTAVDHRAGGRRLDVLQQVAAAAANILDPVELARVTLDELLRILGAERALFFLLDDAGEPVPYAGCAETPYASTLVRRVAASGEALVLSGTDEGAAHGSRSAVQHGLRSILVVPVRFKGTTLGVIYMDSRMARGVFTSDDIDVLTAVSSHLAVSLETARSAQLHLAVQTARRQQAFAETLRASLSELSSIHDPGLLLRRLFTTLHTQTGATASHLIVEGEVIAVAPPSHPVSPLGVPDISETSLLPGGELAVPLQCRTGRAGVVLLSGAAFDDSAVQLASALATQGMTAYDNAWLFSRVQELATTDELTGQHNRRHFHALAGTLVDVATRSAHPLAAAMLDIDKFKAINDTYGHAVGDEVIRAVASRVHDSIRVSDVLGRYGGEEFAVVLPDHADAPGLAERMRRAVADTPVPTAAGPIPVTISVGLAQLAAGESLDQILARADHALYRAKDAGRNRVALS</sequence>
<dbReference type="SMART" id="SM00267">
    <property type="entry name" value="GGDEF"/>
    <property type="match status" value="1"/>
</dbReference>
<name>A0ABQ3YLT6_9ACTN</name>
<dbReference type="InterPro" id="IPR029016">
    <property type="entry name" value="GAF-like_dom_sf"/>
</dbReference>
<dbReference type="PROSITE" id="PS00108">
    <property type="entry name" value="PROTEIN_KINASE_ST"/>
    <property type="match status" value="1"/>
</dbReference>
<feature type="domain" description="GGDEF" evidence="3">
    <location>
        <begin position="1518"/>
        <end position="1646"/>
    </location>
</feature>
<dbReference type="Proteomes" id="UP000609879">
    <property type="component" value="Unassembled WGS sequence"/>
</dbReference>
<evidence type="ECO:0000313" key="4">
    <source>
        <dbReference type="EMBL" id="GID80961.1"/>
    </source>
</evidence>
<evidence type="ECO:0000259" key="2">
    <source>
        <dbReference type="PROSITE" id="PS50011"/>
    </source>
</evidence>
<dbReference type="SMART" id="SM00220">
    <property type="entry name" value="S_TKc"/>
    <property type="match status" value="1"/>
</dbReference>
<dbReference type="CDD" id="cd14014">
    <property type="entry name" value="STKc_PknB_like"/>
    <property type="match status" value="1"/>
</dbReference>
<dbReference type="InterPro" id="IPR000160">
    <property type="entry name" value="GGDEF_dom"/>
</dbReference>
<dbReference type="Pfam" id="PF00069">
    <property type="entry name" value="Pkinase"/>
    <property type="match status" value="1"/>
</dbReference>
<keyword evidence="5" id="KW-1185">Reference proteome</keyword>
<evidence type="ECO:0008006" key="6">
    <source>
        <dbReference type="Google" id="ProtNLM"/>
    </source>
</evidence>
<dbReference type="InterPro" id="IPR041664">
    <property type="entry name" value="AAA_16"/>
</dbReference>
<dbReference type="Gene3D" id="3.30.70.270">
    <property type="match status" value="1"/>
</dbReference>
<comment type="subcellular location">
    <subcellularLocation>
        <location evidence="1">Membrane</location>
        <topology evidence="1">Single-pass membrane protein</topology>
    </subcellularLocation>
</comment>
<dbReference type="NCBIfam" id="TIGR00254">
    <property type="entry name" value="GGDEF"/>
    <property type="match status" value="1"/>
</dbReference>
<protein>
    <recommendedName>
        <fullName evidence="6">Non-specific serine/threonine protein kinase</fullName>
    </recommendedName>
</protein>
<dbReference type="SUPFAM" id="SSF56112">
    <property type="entry name" value="Protein kinase-like (PK-like)"/>
    <property type="match status" value="1"/>
</dbReference>
<dbReference type="PROSITE" id="PS50887">
    <property type="entry name" value="GGDEF"/>
    <property type="match status" value="1"/>
</dbReference>
<dbReference type="SMART" id="SM00065">
    <property type="entry name" value="GAF"/>
    <property type="match status" value="1"/>
</dbReference>
<gene>
    <name evidence="4" type="ORF">Ade02nite_96020</name>
</gene>
<dbReference type="PANTHER" id="PTHR45138">
    <property type="entry name" value="REGULATORY COMPONENTS OF SENSORY TRANSDUCTION SYSTEM"/>
    <property type="match status" value="1"/>
</dbReference>
<dbReference type="InterPro" id="IPR003018">
    <property type="entry name" value="GAF"/>
</dbReference>
<dbReference type="InterPro" id="IPR027417">
    <property type="entry name" value="P-loop_NTPase"/>
</dbReference>
<dbReference type="Pfam" id="PF13191">
    <property type="entry name" value="AAA_16"/>
    <property type="match status" value="1"/>
</dbReference>
<dbReference type="SUPFAM" id="SSF55781">
    <property type="entry name" value="GAF domain-like"/>
    <property type="match status" value="2"/>
</dbReference>
<dbReference type="PANTHER" id="PTHR45138:SF9">
    <property type="entry name" value="DIGUANYLATE CYCLASE DGCM-RELATED"/>
    <property type="match status" value="1"/>
</dbReference>
<dbReference type="InterPro" id="IPR029787">
    <property type="entry name" value="Nucleotide_cyclase"/>
</dbReference>
<evidence type="ECO:0000313" key="5">
    <source>
        <dbReference type="Proteomes" id="UP000609879"/>
    </source>
</evidence>
<dbReference type="InterPro" id="IPR043128">
    <property type="entry name" value="Rev_trsase/Diguanyl_cyclase"/>
</dbReference>
<evidence type="ECO:0000256" key="1">
    <source>
        <dbReference type="ARBA" id="ARBA00004167"/>
    </source>
</evidence>
<reference evidence="4 5" key="1">
    <citation type="submission" date="2021-01" db="EMBL/GenBank/DDBJ databases">
        <title>Whole genome shotgun sequence of Actinoplanes deccanensis NBRC 13994.</title>
        <authorList>
            <person name="Komaki H."/>
            <person name="Tamura T."/>
        </authorList>
    </citation>
    <scope>NUCLEOTIDE SEQUENCE [LARGE SCALE GENOMIC DNA]</scope>
    <source>
        <strain evidence="4 5">NBRC 13994</strain>
    </source>
</reference>
<dbReference type="SUPFAM" id="SSF55073">
    <property type="entry name" value="Nucleotide cyclase"/>
    <property type="match status" value="1"/>
</dbReference>
<dbReference type="InterPro" id="IPR000719">
    <property type="entry name" value="Prot_kinase_dom"/>
</dbReference>
<dbReference type="InterPro" id="IPR011009">
    <property type="entry name" value="Kinase-like_dom_sf"/>
</dbReference>
<dbReference type="Gene3D" id="3.30.450.40">
    <property type="match status" value="2"/>
</dbReference>
<dbReference type="Gene3D" id="1.10.510.10">
    <property type="entry name" value="Transferase(Phosphotransferase) domain 1"/>
    <property type="match status" value="1"/>
</dbReference>
<dbReference type="Pfam" id="PF01590">
    <property type="entry name" value="GAF"/>
    <property type="match status" value="1"/>
</dbReference>
<evidence type="ECO:0000259" key="3">
    <source>
        <dbReference type="PROSITE" id="PS50887"/>
    </source>
</evidence>
<organism evidence="4 5">
    <name type="scientific">Paractinoplanes deccanensis</name>
    <dbReference type="NCBI Taxonomy" id="113561"/>
    <lineage>
        <taxon>Bacteria</taxon>
        <taxon>Bacillati</taxon>
        <taxon>Actinomycetota</taxon>
        <taxon>Actinomycetes</taxon>
        <taxon>Micromonosporales</taxon>
        <taxon>Micromonosporaceae</taxon>
        <taxon>Paractinoplanes</taxon>
    </lineage>
</organism>
<accession>A0ABQ3YLT6</accession>
<dbReference type="InterPro" id="IPR008271">
    <property type="entry name" value="Ser/Thr_kinase_AS"/>
</dbReference>
<dbReference type="EMBL" id="BOMI01000214">
    <property type="protein sequence ID" value="GID80961.1"/>
    <property type="molecule type" value="Genomic_DNA"/>
</dbReference>
<dbReference type="InterPro" id="IPR050469">
    <property type="entry name" value="Diguanylate_Cyclase"/>
</dbReference>
<feature type="domain" description="Protein kinase" evidence="2">
    <location>
        <begin position="6"/>
        <end position="257"/>
    </location>
</feature>
<comment type="caution">
    <text evidence="4">The sequence shown here is derived from an EMBL/GenBank/DDBJ whole genome shotgun (WGS) entry which is preliminary data.</text>
</comment>
<proteinExistence type="predicted"/>